<evidence type="ECO:0000259" key="1">
    <source>
        <dbReference type="PROSITE" id="PS51747"/>
    </source>
</evidence>
<dbReference type="AlphaFoldDB" id="A0A8T9C5B8"/>
<accession>A0A8T9C5B8</accession>
<feature type="domain" description="CMP/dCMP-type deaminase" evidence="1">
    <location>
        <begin position="47"/>
        <end position="172"/>
    </location>
</feature>
<dbReference type="OrthoDB" id="252265at2759"/>
<dbReference type="GO" id="GO:0006139">
    <property type="term" value="P:nucleobase-containing compound metabolic process"/>
    <property type="evidence" value="ECO:0007669"/>
    <property type="project" value="UniProtKB-ARBA"/>
</dbReference>
<organism evidence="2 3">
    <name type="scientific">Lachnellula suecica</name>
    <dbReference type="NCBI Taxonomy" id="602035"/>
    <lineage>
        <taxon>Eukaryota</taxon>
        <taxon>Fungi</taxon>
        <taxon>Dikarya</taxon>
        <taxon>Ascomycota</taxon>
        <taxon>Pezizomycotina</taxon>
        <taxon>Leotiomycetes</taxon>
        <taxon>Helotiales</taxon>
        <taxon>Lachnaceae</taxon>
        <taxon>Lachnellula</taxon>
    </lineage>
</organism>
<name>A0A8T9C5B8_9HELO</name>
<protein>
    <submittedName>
        <fullName evidence="2">Bifunctional protein RIB2</fullName>
    </submittedName>
</protein>
<dbReference type="InterPro" id="IPR016193">
    <property type="entry name" value="Cytidine_deaminase-like"/>
</dbReference>
<dbReference type="PROSITE" id="PS51747">
    <property type="entry name" value="CYT_DCMP_DEAMINASES_2"/>
    <property type="match status" value="1"/>
</dbReference>
<gene>
    <name evidence="2" type="primary">RIB2_0</name>
    <name evidence="2" type="ORF">LSUE1_G005078</name>
</gene>
<dbReference type="Pfam" id="PF18785">
    <property type="entry name" value="Inv-AAD"/>
    <property type="match status" value="1"/>
</dbReference>
<keyword evidence="3" id="KW-1185">Reference proteome</keyword>
<dbReference type="SUPFAM" id="SSF53927">
    <property type="entry name" value="Cytidine deaminase-like"/>
    <property type="match status" value="1"/>
</dbReference>
<reference evidence="2 3" key="1">
    <citation type="submission" date="2018-05" db="EMBL/GenBank/DDBJ databases">
        <title>Genome sequencing and assembly of the regulated plant pathogen Lachnellula willkommii and related sister species for the development of diagnostic species identification markers.</title>
        <authorList>
            <person name="Giroux E."/>
            <person name="Bilodeau G."/>
        </authorList>
    </citation>
    <scope>NUCLEOTIDE SEQUENCE [LARGE SCALE GENOMIC DNA]</scope>
    <source>
        <strain evidence="2 3">CBS 268.59</strain>
    </source>
</reference>
<dbReference type="Gene3D" id="3.40.140.10">
    <property type="entry name" value="Cytidine Deaminase, domain 2"/>
    <property type="match status" value="1"/>
</dbReference>
<sequence>MASKAKQQLRTIDMDIGATLSIGSSNVPASSPLIMAHESQASRPSSNKHVDYMRQALDLARKSPPKPTNYRVGALLVDSKTDNILTSGYTLECEGNTHAEQSCFIKLAREHNVQEEELAGILPEGTVLYTTVEPCFKRLSGNLPCVQRILSLGKAIKTVYAGVKEPEKFVGENTGRKQLEDAGIEVVLVEGMEKEILKVATAGHVPEGS</sequence>
<dbReference type="Proteomes" id="UP000469558">
    <property type="component" value="Unassembled WGS sequence"/>
</dbReference>
<dbReference type="EMBL" id="QGMK01000597">
    <property type="protein sequence ID" value="TVY80851.1"/>
    <property type="molecule type" value="Genomic_DNA"/>
</dbReference>
<dbReference type="InterPro" id="IPR002125">
    <property type="entry name" value="CMP_dCMP_dom"/>
</dbReference>
<dbReference type="GO" id="GO:0003824">
    <property type="term" value="F:catalytic activity"/>
    <property type="evidence" value="ECO:0007669"/>
    <property type="project" value="InterPro"/>
</dbReference>
<evidence type="ECO:0000313" key="3">
    <source>
        <dbReference type="Proteomes" id="UP000469558"/>
    </source>
</evidence>
<proteinExistence type="predicted"/>
<evidence type="ECO:0000313" key="2">
    <source>
        <dbReference type="EMBL" id="TVY80851.1"/>
    </source>
</evidence>
<comment type="caution">
    <text evidence="2">The sequence shown here is derived from an EMBL/GenBank/DDBJ whole genome shotgun (WGS) entry which is preliminary data.</text>
</comment>